<organism evidence="1 2">
    <name type="scientific">secondary endosymbiont of Ctenarytaina eucalypti</name>
    <dbReference type="NCBI Taxonomy" id="1199245"/>
    <lineage>
        <taxon>Bacteria</taxon>
        <taxon>Pseudomonadati</taxon>
        <taxon>Pseudomonadota</taxon>
        <taxon>Gammaproteobacteria</taxon>
        <taxon>Enterobacterales</taxon>
        <taxon>Enterobacteriaceae</taxon>
        <taxon>aphid secondary symbionts</taxon>
    </lineage>
</organism>
<accession>J3YRY7</accession>
<dbReference type="EMBL" id="CP003546">
    <property type="protein sequence ID" value="AFP84863.1"/>
    <property type="molecule type" value="Genomic_DNA"/>
</dbReference>
<dbReference type="HOGENOM" id="CLU_3029853_0_0_6"/>
<evidence type="ECO:0000313" key="1">
    <source>
        <dbReference type="EMBL" id="AFP84863.1"/>
    </source>
</evidence>
<protein>
    <submittedName>
        <fullName evidence="1">Uncharacterized protein</fullName>
    </submittedName>
</protein>
<gene>
    <name evidence="1" type="ORF">A359_04700</name>
</gene>
<keyword evidence="2" id="KW-1185">Reference proteome</keyword>
<reference evidence="1 2" key="1">
    <citation type="journal article" date="2012" name="Mol. Biol. Evol.">
        <title>Genome reduction and co-evolution between the primary and secondary bacterial symbionts of psyllids.</title>
        <authorList>
            <person name="Sloan D.B."/>
            <person name="Moran N.A."/>
        </authorList>
    </citation>
    <scope>NUCLEOTIDE SEQUENCE [LARGE SCALE GENOMIC DNA]</scope>
    <source>
        <strain evidence="1">Ceuc_S</strain>
    </source>
</reference>
<sequence length="55" mass="6464">MLKVDEITFYFSAYSLSVPSTPRSAQSCFTKAYHVIVFMMDLQYWSKLSNLEKPY</sequence>
<dbReference type="AlphaFoldDB" id="J3YRY7"/>
<proteinExistence type="predicted"/>
<dbReference type="Proteomes" id="UP000003936">
    <property type="component" value="Chromosome"/>
</dbReference>
<name>J3YRY7_9ENTR</name>
<dbReference type="KEGG" id="sect:A359_04700"/>
<evidence type="ECO:0000313" key="2">
    <source>
        <dbReference type="Proteomes" id="UP000003936"/>
    </source>
</evidence>